<evidence type="ECO:0000259" key="18">
    <source>
        <dbReference type="PROSITE" id="PS50001"/>
    </source>
</evidence>
<comment type="subcellular location">
    <subcellularLocation>
        <location evidence="1">Cell membrane</location>
        <topology evidence="1">Peripheral membrane protein</topology>
    </subcellularLocation>
    <subcellularLocation>
        <location evidence="2">Cytoplasm</location>
    </subcellularLocation>
</comment>
<dbReference type="OMA" id="PTWNGIA"/>
<dbReference type="PRINTS" id="PR00109">
    <property type="entry name" value="TYRKINASE"/>
</dbReference>
<dbReference type="InterPro" id="IPR050198">
    <property type="entry name" value="Non-receptor_tyrosine_kinases"/>
</dbReference>
<keyword evidence="21" id="KW-1185">Reference proteome</keyword>
<keyword evidence="10" id="KW-0472">Membrane</keyword>
<dbReference type="Proteomes" id="UP000008281">
    <property type="component" value="Unassembled WGS sequence"/>
</dbReference>
<evidence type="ECO:0000256" key="2">
    <source>
        <dbReference type="ARBA" id="ARBA00004496"/>
    </source>
</evidence>
<dbReference type="STRING" id="31234.E3M324"/>
<evidence type="ECO:0000256" key="1">
    <source>
        <dbReference type="ARBA" id="ARBA00004202"/>
    </source>
</evidence>
<evidence type="ECO:0000256" key="10">
    <source>
        <dbReference type="ARBA" id="ARBA00023136"/>
    </source>
</evidence>
<feature type="domain" description="SH2" evidence="18">
    <location>
        <begin position="73"/>
        <end position="165"/>
    </location>
</feature>
<evidence type="ECO:0000256" key="8">
    <source>
        <dbReference type="ARBA" id="ARBA00022840"/>
    </source>
</evidence>
<dbReference type="PANTHER" id="PTHR24418">
    <property type="entry name" value="TYROSINE-PROTEIN KINASE"/>
    <property type="match status" value="1"/>
</dbReference>
<keyword evidence="4" id="KW-0963">Cytoplasm</keyword>
<dbReference type="GO" id="GO:0005886">
    <property type="term" value="C:plasma membrane"/>
    <property type="evidence" value="ECO:0007669"/>
    <property type="project" value="UniProtKB-SubCell"/>
</dbReference>
<keyword evidence="7 16" id="KW-0418">Kinase</keyword>
<evidence type="ECO:0000256" key="9">
    <source>
        <dbReference type="ARBA" id="ARBA00022999"/>
    </source>
</evidence>
<reference evidence="20" key="1">
    <citation type="submission" date="2007-07" db="EMBL/GenBank/DDBJ databases">
        <title>PCAP assembly of the Caenorhabditis remanei genome.</title>
        <authorList>
            <consortium name="The Caenorhabditis remanei Sequencing Consortium"/>
            <person name="Wilson R.K."/>
        </authorList>
    </citation>
    <scope>NUCLEOTIDE SEQUENCE [LARGE SCALE GENOMIC DNA]</scope>
    <source>
        <strain evidence="20">PB4641</strain>
    </source>
</reference>
<organism evidence="21">
    <name type="scientific">Caenorhabditis remanei</name>
    <name type="common">Caenorhabditis vulgaris</name>
    <dbReference type="NCBI Taxonomy" id="31234"/>
    <lineage>
        <taxon>Eukaryota</taxon>
        <taxon>Metazoa</taxon>
        <taxon>Ecdysozoa</taxon>
        <taxon>Nematoda</taxon>
        <taxon>Chromadorea</taxon>
        <taxon>Rhabditida</taxon>
        <taxon>Rhabditina</taxon>
        <taxon>Rhabditomorpha</taxon>
        <taxon>Rhabditoidea</taxon>
        <taxon>Rhabditidae</taxon>
        <taxon>Peloderinae</taxon>
        <taxon>Caenorhabditis</taxon>
    </lineage>
</organism>
<evidence type="ECO:0000313" key="20">
    <source>
        <dbReference type="EMBL" id="EFO90785.1"/>
    </source>
</evidence>
<keyword evidence="11 16" id="KW-0829">Tyrosine-protein kinase</keyword>
<evidence type="ECO:0000256" key="7">
    <source>
        <dbReference type="ARBA" id="ARBA00022777"/>
    </source>
</evidence>
<dbReference type="InterPro" id="IPR008266">
    <property type="entry name" value="Tyr_kinase_AS"/>
</dbReference>
<dbReference type="InterPro" id="IPR000719">
    <property type="entry name" value="Prot_kinase_dom"/>
</dbReference>
<dbReference type="GO" id="GO:0005737">
    <property type="term" value="C:cytoplasm"/>
    <property type="evidence" value="ECO:0007669"/>
    <property type="project" value="UniProtKB-SubCell"/>
</dbReference>
<dbReference type="SUPFAM" id="SSF55550">
    <property type="entry name" value="SH2 domain"/>
    <property type="match status" value="1"/>
</dbReference>
<keyword evidence="5 16" id="KW-0808">Transferase</keyword>
<dbReference type="InterPro" id="IPR001245">
    <property type="entry name" value="Ser-Thr/Tyr_kinase_cat_dom"/>
</dbReference>
<dbReference type="PROSITE" id="PS00109">
    <property type="entry name" value="PROTEIN_KINASE_TYR"/>
    <property type="match status" value="1"/>
</dbReference>
<dbReference type="InterPro" id="IPR020635">
    <property type="entry name" value="Tyr_kinase_cat_dom"/>
</dbReference>
<dbReference type="Gene3D" id="3.30.505.10">
    <property type="entry name" value="SH2 domain"/>
    <property type="match status" value="1"/>
</dbReference>
<keyword evidence="9 14" id="KW-0727">SH2 domain</keyword>
<feature type="compositionally biased region" description="Polar residues" evidence="17">
    <location>
        <begin position="20"/>
        <end position="29"/>
    </location>
</feature>
<dbReference type="Pfam" id="PF00017">
    <property type="entry name" value="SH2"/>
    <property type="match status" value="1"/>
</dbReference>
<dbReference type="Gene3D" id="3.30.200.20">
    <property type="entry name" value="Phosphorylase Kinase, domain 1"/>
    <property type="match status" value="1"/>
</dbReference>
<comment type="catalytic activity">
    <reaction evidence="12 16">
        <text>L-tyrosyl-[protein] + ATP = O-phospho-L-tyrosyl-[protein] + ADP + H(+)</text>
        <dbReference type="Rhea" id="RHEA:10596"/>
        <dbReference type="Rhea" id="RHEA-COMP:10136"/>
        <dbReference type="Rhea" id="RHEA-COMP:20101"/>
        <dbReference type="ChEBI" id="CHEBI:15378"/>
        <dbReference type="ChEBI" id="CHEBI:30616"/>
        <dbReference type="ChEBI" id="CHEBI:46858"/>
        <dbReference type="ChEBI" id="CHEBI:61978"/>
        <dbReference type="ChEBI" id="CHEBI:456216"/>
        <dbReference type="EC" id="2.7.10.2"/>
    </reaction>
</comment>
<dbReference type="GO" id="GO:0004715">
    <property type="term" value="F:non-membrane spanning protein tyrosine kinase activity"/>
    <property type="evidence" value="ECO:0007669"/>
    <property type="project" value="UniProtKB-EC"/>
</dbReference>
<dbReference type="HOGENOM" id="CLU_000288_7_2_1"/>
<dbReference type="PROSITE" id="PS50001">
    <property type="entry name" value="SH2"/>
    <property type="match status" value="1"/>
</dbReference>
<dbReference type="InterPro" id="IPR000980">
    <property type="entry name" value="SH2"/>
</dbReference>
<keyword evidence="6 15" id="KW-0547">Nucleotide-binding</keyword>
<feature type="region of interest" description="Disordered" evidence="17">
    <location>
        <begin position="13"/>
        <end position="42"/>
    </location>
</feature>
<evidence type="ECO:0000256" key="5">
    <source>
        <dbReference type="ARBA" id="ARBA00022679"/>
    </source>
</evidence>
<feature type="compositionally biased region" description="Basic and acidic residues" evidence="17">
    <location>
        <begin position="30"/>
        <end position="40"/>
    </location>
</feature>
<evidence type="ECO:0000313" key="21">
    <source>
        <dbReference type="Proteomes" id="UP000008281"/>
    </source>
</evidence>
<evidence type="ECO:0000256" key="4">
    <source>
        <dbReference type="ARBA" id="ARBA00022490"/>
    </source>
</evidence>
<evidence type="ECO:0000259" key="19">
    <source>
        <dbReference type="PROSITE" id="PS50011"/>
    </source>
</evidence>
<gene>
    <name evidence="20" type="ORF">CRE_08045</name>
</gene>
<dbReference type="OrthoDB" id="346907at2759"/>
<keyword evidence="8 15" id="KW-0067">ATP-binding</keyword>
<dbReference type="InterPro" id="IPR011009">
    <property type="entry name" value="Kinase-like_dom_sf"/>
</dbReference>
<evidence type="ECO:0000256" key="11">
    <source>
        <dbReference type="ARBA" id="ARBA00023137"/>
    </source>
</evidence>
<dbReference type="InParanoid" id="E3M324"/>
<accession>E3M324</accession>
<dbReference type="PROSITE" id="PS00107">
    <property type="entry name" value="PROTEIN_KINASE_ATP"/>
    <property type="match status" value="1"/>
</dbReference>
<dbReference type="FunFam" id="3.30.200.20:FF:000194">
    <property type="entry name" value="protein-tyrosine kinase 2-beta isoform X1"/>
    <property type="match status" value="1"/>
</dbReference>
<dbReference type="Gene3D" id="1.10.510.10">
    <property type="entry name" value="Transferase(Phosphotransferase) domain 1"/>
    <property type="match status" value="1"/>
</dbReference>
<comment type="similarity">
    <text evidence="13">Belongs to the protein kinase superfamily. Tyr protein kinase family. Fes/fps subfamily.</text>
</comment>
<evidence type="ECO:0000256" key="17">
    <source>
        <dbReference type="SAM" id="MobiDB-lite"/>
    </source>
</evidence>
<dbReference type="eggNOG" id="KOG0194">
    <property type="taxonomic scope" value="Eukaryota"/>
</dbReference>
<dbReference type="GO" id="GO:0005524">
    <property type="term" value="F:ATP binding"/>
    <property type="evidence" value="ECO:0007669"/>
    <property type="project" value="UniProtKB-UniRule"/>
</dbReference>
<sequence>MYSQTDMIAAILDVQDETSSDGGSTSLTKSVEDTGTKEKSSQSSVTHRILKMKLKKITNWSGCSGAHLDDEPFYHGYMSREESEKLVRNQGEFLLRKTELTKRGEVVVLSVFWDEAAHHLVVEKANNGLFYLKEFCFENISDLVRYHHQTRVSVYKSGIKLFSWVVREEWQLYHEQINLGKKLGNGEFGEVFQGMFSVGIFTNDVEVAVKTMKGSKVTADERITFLREANLMLKLNHKYVVRLYGVATQQEPIMIVMELCSGGSLKGRIEKKEEEMSGVLKRKYCKQIAKGMRYLEKKQVIHRDLAARNVLLDKSDNCKISDFGLSLFGKLHKEQKLMKVPIRWLAPETLLKGIYSSKSDVWSYGVVMFEVFSRELPYSEVKILKELRRKVAMENLRLKPPNEMPDEDRKVMEMCFEPVENRASFVEICKKYKDLTSPLPSWNGLANRLVGIGSAV</sequence>
<feature type="binding site" evidence="15">
    <location>
        <position position="210"/>
    </location>
    <ligand>
        <name>ATP</name>
        <dbReference type="ChEBI" id="CHEBI:30616"/>
    </ligand>
</feature>
<evidence type="ECO:0000256" key="13">
    <source>
        <dbReference type="ARBA" id="ARBA00061333"/>
    </source>
</evidence>
<evidence type="ECO:0000256" key="3">
    <source>
        <dbReference type="ARBA" id="ARBA00022475"/>
    </source>
</evidence>
<dbReference type="InterPro" id="IPR036860">
    <property type="entry name" value="SH2_dom_sf"/>
</dbReference>
<dbReference type="EC" id="2.7.10.2" evidence="16"/>
<feature type="domain" description="Protein kinase" evidence="19">
    <location>
        <begin position="177"/>
        <end position="435"/>
    </location>
</feature>
<name>E3M324_CAERE</name>
<evidence type="ECO:0000256" key="15">
    <source>
        <dbReference type="PROSITE-ProRule" id="PRU10141"/>
    </source>
</evidence>
<keyword evidence="3" id="KW-1003">Cell membrane</keyword>
<dbReference type="InterPro" id="IPR017441">
    <property type="entry name" value="Protein_kinase_ATP_BS"/>
</dbReference>
<protein>
    <recommendedName>
        <fullName evidence="16">Tyrosine-protein kinase</fullName>
        <ecNumber evidence="16">2.7.10.2</ecNumber>
    </recommendedName>
</protein>
<evidence type="ECO:0000256" key="16">
    <source>
        <dbReference type="RuleBase" id="RU362096"/>
    </source>
</evidence>
<evidence type="ECO:0000256" key="6">
    <source>
        <dbReference type="ARBA" id="ARBA00022741"/>
    </source>
</evidence>
<dbReference type="FunCoup" id="E3M324">
    <property type="interactions" value="8"/>
</dbReference>
<dbReference type="FunFam" id="3.30.505.10:FF:000114">
    <property type="entry name" value="Tyrosine-protein kinase"/>
    <property type="match status" value="1"/>
</dbReference>
<dbReference type="InterPro" id="IPR035849">
    <property type="entry name" value="Fes/Fps/Fer_SH2"/>
</dbReference>
<proteinExistence type="inferred from homology"/>
<dbReference type="SMART" id="SM00219">
    <property type="entry name" value="TyrKc"/>
    <property type="match status" value="1"/>
</dbReference>
<dbReference type="Pfam" id="PF07714">
    <property type="entry name" value="PK_Tyr_Ser-Thr"/>
    <property type="match status" value="1"/>
</dbReference>
<dbReference type="AlphaFoldDB" id="E3M324"/>
<dbReference type="SMART" id="SM00252">
    <property type="entry name" value="SH2"/>
    <property type="match status" value="1"/>
</dbReference>
<dbReference type="CDD" id="cd10361">
    <property type="entry name" value="SH2_Fps_family"/>
    <property type="match status" value="1"/>
</dbReference>
<dbReference type="CDD" id="cd00192">
    <property type="entry name" value="PTKc"/>
    <property type="match status" value="1"/>
</dbReference>
<dbReference type="PROSITE" id="PS50011">
    <property type="entry name" value="PROTEIN_KINASE_DOM"/>
    <property type="match status" value="1"/>
</dbReference>
<dbReference type="EMBL" id="DS268423">
    <property type="protein sequence ID" value="EFO90785.1"/>
    <property type="molecule type" value="Genomic_DNA"/>
</dbReference>
<dbReference type="SUPFAM" id="SSF56112">
    <property type="entry name" value="Protein kinase-like (PK-like)"/>
    <property type="match status" value="1"/>
</dbReference>
<evidence type="ECO:0000256" key="14">
    <source>
        <dbReference type="PROSITE-ProRule" id="PRU00191"/>
    </source>
</evidence>
<evidence type="ECO:0000256" key="12">
    <source>
        <dbReference type="ARBA" id="ARBA00051245"/>
    </source>
</evidence>